<evidence type="ECO:0000256" key="1">
    <source>
        <dbReference type="ARBA" id="ARBA00022801"/>
    </source>
</evidence>
<dbReference type="SFLD" id="SFLDG01129">
    <property type="entry name" value="C1.5:_HAD__Beta-PGM__Phosphata"/>
    <property type="match status" value="1"/>
</dbReference>
<dbReference type="GO" id="GO:0016787">
    <property type="term" value="F:hydrolase activity"/>
    <property type="evidence" value="ECO:0007669"/>
    <property type="project" value="UniProtKB-KW"/>
</dbReference>
<proteinExistence type="predicted"/>
<dbReference type="Proteomes" id="UP000317369">
    <property type="component" value="Chromosome"/>
</dbReference>
<dbReference type="InterPro" id="IPR023214">
    <property type="entry name" value="HAD_sf"/>
</dbReference>
<dbReference type="InterPro" id="IPR051540">
    <property type="entry name" value="S-2-haloacid_dehalogenase"/>
</dbReference>
<dbReference type="RefSeq" id="WP_145077190.1">
    <property type="nucleotide sequence ID" value="NZ_CP036425.1"/>
</dbReference>
<evidence type="ECO:0000313" key="3">
    <source>
        <dbReference type="Proteomes" id="UP000317369"/>
    </source>
</evidence>
<accession>A0A517YUC2</accession>
<dbReference type="InterPro" id="IPR036412">
    <property type="entry name" value="HAD-like_sf"/>
</dbReference>
<gene>
    <name evidence="2" type="ORF">KS4_18880</name>
</gene>
<dbReference type="InterPro" id="IPR023198">
    <property type="entry name" value="PGP-like_dom2"/>
</dbReference>
<dbReference type="PANTHER" id="PTHR43316">
    <property type="entry name" value="HYDROLASE, HALOACID DELAHOGENASE-RELATED"/>
    <property type="match status" value="1"/>
</dbReference>
<name>A0A517YUC2_9BACT</name>
<keyword evidence="1" id="KW-0378">Hydrolase</keyword>
<protein>
    <submittedName>
        <fullName evidence="2">Flavin mononucleotide phosphatase</fullName>
    </submittedName>
</protein>
<keyword evidence="3" id="KW-1185">Reference proteome</keyword>
<reference evidence="2 3" key="1">
    <citation type="submission" date="2019-02" db="EMBL/GenBank/DDBJ databases">
        <title>Deep-cultivation of Planctomycetes and their phenomic and genomic characterization uncovers novel biology.</title>
        <authorList>
            <person name="Wiegand S."/>
            <person name="Jogler M."/>
            <person name="Boedeker C."/>
            <person name="Pinto D."/>
            <person name="Vollmers J."/>
            <person name="Rivas-Marin E."/>
            <person name="Kohn T."/>
            <person name="Peeters S.H."/>
            <person name="Heuer A."/>
            <person name="Rast P."/>
            <person name="Oberbeckmann S."/>
            <person name="Bunk B."/>
            <person name="Jeske O."/>
            <person name="Meyerdierks A."/>
            <person name="Storesund J.E."/>
            <person name="Kallscheuer N."/>
            <person name="Luecker S."/>
            <person name="Lage O.M."/>
            <person name="Pohl T."/>
            <person name="Merkel B.J."/>
            <person name="Hornburger P."/>
            <person name="Mueller R.-W."/>
            <person name="Bruemmer F."/>
            <person name="Labrenz M."/>
            <person name="Spormann A.M."/>
            <person name="Op den Camp H."/>
            <person name="Overmann J."/>
            <person name="Amann R."/>
            <person name="Jetten M.S.M."/>
            <person name="Mascher T."/>
            <person name="Medema M.H."/>
            <person name="Devos D.P."/>
            <person name="Kaster A.-K."/>
            <person name="Ovreas L."/>
            <person name="Rohde M."/>
            <person name="Galperin M.Y."/>
            <person name="Jogler C."/>
        </authorList>
    </citation>
    <scope>NUCLEOTIDE SEQUENCE [LARGE SCALE GENOMIC DNA]</scope>
    <source>
        <strain evidence="2 3">KS4</strain>
    </source>
</reference>
<dbReference type="Pfam" id="PF00702">
    <property type="entry name" value="Hydrolase"/>
    <property type="match status" value="1"/>
</dbReference>
<dbReference type="AlphaFoldDB" id="A0A517YUC2"/>
<dbReference type="SUPFAM" id="SSF56784">
    <property type="entry name" value="HAD-like"/>
    <property type="match status" value="1"/>
</dbReference>
<dbReference type="EMBL" id="CP036425">
    <property type="protein sequence ID" value="QDU33830.1"/>
    <property type="molecule type" value="Genomic_DNA"/>
</dbReference>
<dbReference type="Gene3D" id="1.10.150.240">
    <property type="entry name" value="Putative phosphatase, domain 2"/>
    <property type="match status" value="1"/>
</dbReference>
<dbReference type="Gene3D" id="3.40.50.1000">
    <property type="entry name" value="HAD superfamily/HAD-like"/>
    <property type="match status" value="1"/>
</dbReference>
<dbReference type="KEGG" id="pcor:KS4_18880"/>
<dbReference type="SFLD" id="SFLDS00003">
    <property type="entry name" value="Haloacid_Dehalogenase"/>
    <property type="match status" value="1"/>
</dbReference>
<organism evidence="2 3">
    <name type="scientific">Poriferisphaera corsica</name>
    <dbReference type="NCBI Taxonomy" id="2528020"/>
    <lineage>
        <taxon>Bacteria</taxon>
        <taxon>Pseudomonadati</taxon>
        <taxon>Planctomycetota</taxon>
        <taxon>Phycisphaerae</taxon>
        <taxon>Phycisphaerales</taxon>
        <taxon>Phycisphaeraceae</taxon>
        <taxon>Poriferisphaera</taxon>
    </lineage>
</organism>
<dbReference type="OrthoDB" id="6101375at2"/>
<evidence type="ECO:0000313" key="2">
    <source>
        <dbReference type="EMBL" id="QDU33830.1"/>
    </source>
</evidence>
<sequence>MLKIDDTIKVIGFDADDTLWGNLHHFMDTTKAACEMLSEYADADTIQAMMDETEWRNVQVFGYGTKSFTLSMIETAIEVSEGEVDAATIGKMIELGKQQIQEPIVLIDGVKDVVRELGKKYRLIVATKGDLTEQEAKLGRSGLAEYFHHVEVMSEKRAEDYERLLKHLDVKADEFMMVGNSMKSDILPVLEIGGWGVHVPFHTTWVHEQVEGEVEHERMFEIESIRALVT</sequence>
<dbReference type="PANTHER" id="PTHR43316:SF8">
    <property type="entry name" value="HAD FAMILY HYDROLASE"/>
    <property type="match status" value="1"/>
</dbReference>